<accession>A0ACC0TEF7</accession>
<evidence type="ECO:0000313" key="1">
    <source>
        <dbReference type="EMBL" id="KAI9399783.1"/>
    </source>
</evidence>
<name>A0ACC0TEF7_POPTR</name>
<sequence length="120" mass="13890">MGVIGYGHMLVVKLEADKLNAYDAASGLNKLVFPEFYLLGALCISFLLTGHWFACVLALPNLYHHVRSYMKKQHLVQAVDIFNQLKWEKQKRWYKMIYLVTLFMVATAGLLWHFPELIEG</sequence>
<protein>
    <submittedName>
        <fullName evidence="1">Uncharacterized protein</fullName>
    </submittedName>
</protein>
<comment type="caution">
    <text evidence="1">The sequence shown here is derived from an EMBL/GenBank/DDBJ whole genome shotgun (WGS) entry which is preliminary data.</text>
</comment>
<gene>
    <name evidence="1" type="ORF">POPTR_002G148500v4</name>
</gene>
<dbReference type="Proteomes" id="UP000006729">
    <property type="component" value="Chromosome 2"/>
</dbReference>
<organism evidence="1 2">
    <name type="scientific">Populus trichocarpa</name>
    <name type="common">Western balsam poplar</name>
    <name type="synonym">Populus balsamifera subsp. trichocarpa</name>
    <dbReference type="NCBI Taxonomy" id="3694"/>
    <lineage>
        <taxon>Eukaryota</taxon>
        <taxon>Viridiplantae</taxon>
        <taxon>Streptophyta</taxon>
        <taxon>Embryophyta</taxon>
        <taxon>Tracheophyta</taxon>
        <taxon>Spermatophyta</taxon>
        <taxon>Magnoliopsida</taxon>
        <taxon>eudicotyledons</taxon>
        <taxon>Gunneridae</taxon>
        <taxon>Pentapetalae</taxon>
        <taxon>rosids</taxon>
        <taxon>fabids</taxon>
        <taxon>Malpighiales</taxon>
        <taxon>Salicaceae</taxon>
        <taxon>Saliceae</taxon>
        <taxon>Populus</taxon>
    </lineage>
</organism>
<proteinExistence type="predicted"/>
<dbReference type="EMBL" id="CM009291">
    <property type="protein sequence ID" value="KAI9399783.1"/>
    <property type="molecule type" value="Genomic_DNA"/>
</dbReference>
<keyword evidence="2" id="KW-1185">Reference proteome</keyword>
<reference evidence="1 2" key="1">
    <citation type="journal article" date="2006" name="Science">
        <title>The genome of black cottonwood, Populus trichocarpa (Torr. &amp; Gray).</title>
        <authorList>
            <person name="Tuskan G.A."/>
            <person name="Difazio S."/>
            <person name="Jansson S."/>
            <person name="Bohlmann J."/>
            <person name="Grigoriev I."/>
            <person name="Hellsten U."/>
            <person name="Putnam N."/>
            <person name="Ralph S."/>
            <person name="Rombauts S."/>
            <person name="Salamov A."/>
            <person name="Schein J."/>
            <person name="Sterck L."/>
            <person name="Aerts A."/>
            <person name="Bhalerao R.R."/>
            <person name="Bhalerao R.P."/>
            <person name="Blaudez D."/>
            <person name="Boerjan W."/>
            <person name="Brun A."/>
            <person name="Brunner A."/>
            <person name="Busov V."/>
            <person name="Campbell M."/>
            <person name="Carlson J."/>
            <person name="Chalot M."/>
            <person name="Chapman J."/>
            <person name="Chen G.L."/>
            <person name="Cooper D."/>
            <person name="Coutinho P.M."/>
            <person name="Couturier J."/>
            <person name="Covert S."/>
            <person name="Cronk Q."/>
            <person name="Cunningham R."/>
            <person name="Davis J."/>
            <person name="Degroeve S."/>
            <person name="Dejardin A."/>
            <person name="Depamphilis C."/>
            <person name="Detter J."/>
            <person name="Dirks B."/>
            <person name="Dubchak I."/>
            <person name="Duplessis S."/>
            <person name="Ehlting J."/>
            <person name="Ellis B."/>
            <person name="Gendler K."/>
            <person name="Goodstein D."/>
            <person name="Gribskov M."/>
            <person name="Grimwood J."/>
            <person name="Groover A."/>
            <person name="Gunter L."/>
            <person name="Hamberger B."/>
            <person name="Heinze B."/>
            <person name="Helariutta Y."/>
            <person name="Henrissat B."/>
            <person name="Holligan D."/>
            <person name="Holt R."/>
            <person name="Huang W."/>
            <person name="Islam-Faridi N."/>
            <person name="Jones S."/>
            <person name="Jones-Rhoades M."/>
            <person name="Jorgensen R."/>
            <person name="Joshi C."/>
            <person name="Kangasjarvi J."/>
            <person name="Karlsson J."/>
            <person name="Kelleher C."/>
            <person name="Kirkpatrick R."/>
            <person name="Kirst M."/>
            <person name="Kohler A."/>
            <person name="Kalluri U."/>
            <person name="Larimer F."/>
            <person name="Leebens-Mack J."/>
            <person name="Leple J.C."/>
            <person name="Locascio P."/>
            <person name="Lou Y."/>
            <person name="Lucas S."/>
            <person name="Martin F."/>
            <person name="Montanini B."/>
            <person name="Napoli C."/>
            <person name="Nelson D.R."/>
            <person name="Nelson C."/>
            <person name="Nieminen K."/>
            <person name="Nilsson O."/>
            <person name="Pereda V."/>
            <person name="Peter G."/>
            <person name="Philippe R."/>
            <person name="Pilate G."/>
            <person name="Poliakov A."/>
            <person name="Razumovskaya J."/>
            <person name="Richardson P."/>
            <person name="Rinaldi C."/>
            <person name="Ritland K."/>
            <person name="Rouze P."/>
            <person name="Ryaboy D."/>
            <person name="Schmutz J."/>
            <person name="Schrader J."/>
            <person name="Segerman B."/>
            <person name="Shin H."/>
            <person name="Siddiqui A."/>
            <person name="Sterky F."/>
            <person name="Terry A."/>
            <person name="Tsai C.J."/>
            <person name="Uberbacher E."/>
            <person name="Unneberg P."/>
            <person name="Vahala J."/>
            <person name="Wall K."/>
            <person name="Wessler S."/>
            <person name="Yang G."/>
            <person name="Yin T."/>
            <person name="Douglas C."/>
            <person name="Marra M."/>
            <person name="Sandberg G."/>
            <person name="Van de Peer Y."/>
            <person name="Rokhsar D."/>
        </authorList>
    </citation>
    <scope>NUCLEOTIDE SEQUENCE [LARGE SCALE GENOMIC DNA]</scope>
    <source>
        <strain evidence="2">cv. Nisqually</strain>
    </source>
</reference>
<evidence type="ECO:0000313" key="2">
    <source>
        <dbReference type="Proteomes" id="UP000006729"/>
    </source>
</evidence>